<accession>L8HK78</accession>
<dbReference type="KEGG" id="acan:ACA1_350250"/>
<name>L8HK78_ACACF</name>
<dbReference type="VEuPathDB" id="AmoebaDB:ACA1_350250"/>
<dbReference type="Proteomes" id="UP000011083">
    <property type="component" value="Unassembled WGS sequence"/>
</dbReference>
<organism evidence="1 2">
    <name type="scientific">Acanthamoeba castellanii (strain ATCC 30010 / Neff)</name>
    <dbReference type="NCBI Taxonomy" id="1257118"/>
    <lineage>
        <taxon>Eukaryota</taxon>
        <taxon>Amoebozoa</taxon>
        <taxon>Discosea</taxon>
        <taxon>Longamoebia</taxon>
        <taxon>Centramoebida</taxon>
        <taxon>Acanthamoebidae</taxon>
        <taxon>Acanthamoeba</taxon>
    </lineage>
</organism>
<evidence type="ECO:0000313" key="2">
    <source>
        <dbReference type="Proteomes" id="UP000011083"/>
    </source>
</evidence>
<dbReference type="EMBL" id="KB007802">
    <property type="protein sequence ID" value="ELR25590.1"/>
    <property type="molecule type" value="Genomic_DNA"/>
</dbReference>
<evidence type="ECO:0000313" key="1">
    <source>
        <dbReference type="EMBL" id="ELR25590.1"/>
    </source>
</evidence>
<feature type="non-terminal residue" evidence="1">
    <location>
        <position position="16"/>
    </location>
</feature>
<dbReference type="AlphaFoldDB" id="L8HK78"/>
<proteinExistence type="predicted"/>
<sequence>MEEAKLPLTREDEERI</sequence>
<protein>
    <submittedName>
        <fullName evidence="1">Uncharacterized protein</fullName>
    </submittedName>
</protein>
<gene>
    <name evidence="1" type="ORF">ACA1_350250</name>
</gene>
<reference evidence="1 2" key="1">
    <citation type="journal article" date="2013" name="Genome Biol.">
        <title>Genome of Acanthamoeba castellanii highlights extensive lateral gene transfer and early evolution of tyrosine kinase signaling.</title>
        <authorList>
            <person name="Clarke M."/>
            <person name="Lohan A.J."/>
            <person name="Liu B."/>
            <person name="Lagkouvardos I."/>
            <person name="Roy S."/>
            <person name="Zafar N."/>
            <person name="Bertelli C."/>
            <person name="Schilde C."/>
            <person name="Kianianmomeni A."/>
            <person name="Burglin T.R."/>
            <person name="Frech C."/>
            <person name="Turcotte B."/>
            <person name="Kopec K.O."/>
            <person name="Synnott J.M."/>
            <person name="Choo C."/>
            <person name="Paponov I."/>
            <person name="Finkler A."/>
            <person name="Soon Heng Tan C."/>
            <person name="Hutchins A.P."/>
            <person name="Weinmeier T."/>
            <person name="Rattei T."/>
            <person name="Chu J.S."/>
            <person name="Gimenez G."/>
            <person name="Irimia M."/>
            <person name="Rigden D.J."/>
            <person name="Fitzpatrick D.A."/>
            <person name="Lorenzo-Morales J."/>
            <person name="Bateman A."/>
            <person name="Chiu C.H."/>
            <person name="Tang P."/>
            <person name="Hegemann P."/>
            <person name="Fromm H."/>
            <person name="Raoult D."/>
            <person name="Greub G."/>
            <person name="Miranda-Saavedra D."/>
            <person name="Chen N."/>
            <person name="Nash P."/>
            <person name="Ginger M.L."/>
            <person name="Horn M."/>
            <person name="Schaap P."/>
            <person name="Caler L."/>
            <person name="Loftus B."/>
        </authorList>
    </citation>
    <scope>NUCLEOTIDE SEQUENCE [LARGE SCALE GENOMIC DNA]</scope>
    <source>
        <strain evidence="1 2">Neff</strain>
    </source>
</reference>
<keyword evidence="2" id="KW-1185">Reference proteome</keyword>